<dbReference type="PANTHER" id="PTHR44858:SF1">
    <property type="entry name" value="UDP-N-ACETYLGLUCOSAMINE--PEPTIDE N-ACETYLGLUCOSAMINYLTRANSFERASE SPINDLY-RELATED"/>
    <property type="match status" value="1"/>
</dbReference>
<dbReference type="Pfam" id="PF13432">
    <property type="entry name" value="TPR_16"/>
    <property type="match status" value="2"/>
</dbReference>
<keyword evidence="5" id="KW-1185">Reference proteome</keyword>
<dbReference type="KEGG" id="ovb:NB640_09915"/>
<dbReference type="Gene3D" id="1.25.40.10">
    <property type="entry name" value="Tetratricopeptide repeat domain"/>
    <property type="match status" value="3"/>
</dbReference>
<accession>A0A9E9LTV8</accession>
<proteinExistence type="predicted"/>
<dbReference type="Pfam" id="PF13371">
    <property type="entry name" value="TPR_9"/>
    <property type="match status" value="1"/>
</dbReference>
<dbReference type="EMBL" id="CP098242">
    <property type="protein sequence ID" value="WAW09545.1"/>
    <property type="molecule type" value="Genomic_DNA"/>
</dbReference>
<evidence type="ECO:0000313" key="5">
    <source>
        <dbReference type="Proteomes" id="UP001156215"/>
    </source>
</evidence>
<feature type="repeat" description="TPR" evidence="3">
    <location>
        <begin position="51"/>
        <end position="84"/>
    </location>
</feature>
<feature type="repeat" description="TPR" evidence="3">
    <location>
        <begin position="153"/>
        <end position="186"/>
    </location>
</feature>
<dbReference type="InterPro" id="IPR029063">
    <property type="entry name" value="SAM-dependent_MTases_sf"/>
</dbReference>
<dbReference type="InterPro" id="IPR050498">
    <property type="entry name" value="Ycf3"/>
</dbReference>
<dbReference type="Pfam" id="PF13414">
    <property type="entry name" value="TPR_11"/>
    <property type="match status" value="1"/>
</dbReference>
<feature type="repeat" description="TPR" evidence="3">
    <location>
        <begin position="119"/>
        <end position="152"/>
    </location>
</feature>
<dbReference type="SUPFAM" id="SSF48452">
    <property type="entry name" value="TPR-like"/>
    <property type="match status" value="1"/>
</dbReference>
<reference evidence="4" key="1">
    <citation type="journal article" date="2022" name="Front. Microbiol.">
        <title>New perspectives on an old grouping: The genomic and phenotypic variability of Oxalobacter formigenes and the implications for calcium oxalate stone prevention.</title>
        <authorList>
            <person name="Chmiel J.A."/>
            <person name="Carr C."/>
            <person name="Stuivenberg G.A."/>
            <person name="Venema R."/>
            <person name="Chanyi R.M."/>
            <person name="Al K.F."/>
            <person name="Giguere D."/>
            <person name="Say H."/>
            <person name="Akouris P.P."/>
            <person name="Dominguez Romero S.A."/>
            <person name="Kwong A."/>
            <person name="Tai V."/>
            <person name="Koval S.F."/>
            <person name="Razvi H."/>
            <person name="Bjazevic J."/>
            <person name="Burton J.P."/>
        </authorList>
    </citation>
    <scope>NUCLEOTIDE SEQUENCE</scope>
    <source>
        <strain evidence="4">WoOx3</strain>
    </source>
</reference>
<dbReference type="AlphaFoldDB" id="A0A9E9LTV8"/>
<sequence>MAAMKSGTGVSSQSRQALPHLLKALDLHGQQQFDAALACYDKAIALDPDFAEAYANRGLLYMETSESVLALADLSRAIALKPDFLKAYINRGALYVKSKENVLALADLDRAIELNPDMAEAYTNRAALHMEANERELALADLDRAIELNPDIVQAYTNRGILYVQSNDNTRALADLDRAIALAPDFVDAYRYRGLALVALRQHEAAFESLEKALLLNPSSADVYHDIGMAFVGSEQLDVALEYFEKALALNPELVSAYVNYGNTLLKRNAYDAAIELYDKALALDPDYIHARYNKAFPLLLKGHLEEGWPLYESRLNVSALKLRKMDVPGRLWLGEESIQGKTLLFSHDMGYGDTIQLCRYTKLASRQGAKVILQVQPPLLGLMETLEGVDELVAHSEELTPQTLDKYPPFDLYCPMMSLPLAFHTTLETIPGEVPYLFADPEKVAQWEKRLGSKTKPRVGLVWSGNFVHANDHNRSITLSHLLPYLPDSCEYISLQKDVRDIDKIILSAMTEWKHYGEMLQDFSDTAALCSLMDVVISVDTSVAHLSGALGKPTWVMLPFSPDWRWLLDRKDSPWYPGMRLYRQKEPGNWNDVFEEVRSDLLGLAAGEIVRGEREHGAKQQGYPVSEKGRIEPESRLAHHVDTFCKICGEKAFLLDVVDFNKSCLAEYNRKEPLSGIPVYYHGCFFCDFIFTTHFDSWTNEDFMRHIYNDRYVSCDPDFAENRPIGTAQWIEQQFPHFRALKILDFGSGHGLFGSYLNARGFDVTSYDPFYGDSAPPPAGSFDLVLATEVVEHSHTPLQTIEQCVAFLKQDGPAAFIASTLMTPAPVEELRHRLSTYWYAGPRNGHISLFSEKTMQLIAKRSGALYTGGQNAAVFHFRGFEKKIASPPSQDVVTR</sequence>
<dbReference type="PANTHER" id="PTHR44858">
    <property type="entry name" value="TETRATRICOPEPTIDE REPEAT PROTEIN 6"/>
    <property type="match status" value="1"/>
</dbReference>
<dbReference type="RefSeq" id="WP_269308546.1">
    <property type="nucleotide sequence ID" value="NZ_CP098242.1"/>
</dbReference>
<dbReference type="SMART" id="SM00028">
    <property type="entry name" value="TPR"/>
    <property type="match status" value="8"/>
</dbReference>
<dbReference type="InterPro" id="IPR019734">
    <property type="entry name" value="TPR_rpt"/>
</dbReference>
<keyword evidence="1" id="KW-0677">Repeat</keyword>
<dbReference type="InterPro" id="IPR011990">
    <property type="entry name" value="TPR-like_helical_dom_sf"/>
</dbReference>
<feature type="repeat" description="TPR" evidence="3">
    <location>
        <begin position="221"/>
        <end position="254"/>
    </location>
</feature>
<feature type="repeat" description="TPR" evidence="3">
    <location>
        <begin position="85"/>
        <end position="118"/>
    </location>
</feature>
<dbReference type="Proteomes" id="UP001156215">
    <property type="component" value="Chromosome"/>
</dbReference>
<dbReference type="Pfam" id="PF13489">
    <property type="entry name" value="Methyltransf_23"/>
    <property type="match status" value="1"/>
</dbReference>
<protein>
    <submittedName>
        <fullName evidence="4">Tetratricopeptide repeat protein</fullName>
    </submittedName>
</protein>
<dbReference type="SUPFAM" id="SSF53756">
    <property type="entry name" value="UDP-Glycosyltransferase/glycogen phosphorylase"/>
    <property type="match status" value="1"/>
</dbReference>
<feature type="repeat" description="TPR" evidence="3">
    <location>
        <begin position="187"/>
        <end position="220"/>
    </location>
</feature>
<dbReference type="PROSITE" id="PS50005">
    <property type="entry name" value="TPR"/>
    <property type="match status" value="7"/>
</dbReference>
<evidence type="ECO:0000256" key="1">
    <source>
        <dbReference type="ARBA" id="ARBA00022737"/>
    </source>
</evidence>
<organism evidence="4 5">
    <name type="scientific">Oxalobacter vibrioformis</name>
    <dbReference type="NCBI Taxonomy" id="933080"/>
    <lineage>
        <taxon>Bacteria</taxon>
        <taxon>Pseudomonadati</taxon>
        <taxon>Pseudomonadota</taxon>
        <taxon>Betaproteobacteria</taxon>
        <taxon>Burkholderiales</taxon>
        <taxon>Oxalobacteraceae</taxon>
        <taxon>Oxalobacter</taxon>
    </lineage>
</organism>
<dbReference type="SUPFAM" id="SSF53335">
    <property type="entry name" value="S-adenosyl-L-methionine-dependent methyltransferases"/>
    <property type="match status" value="1"/>
</dbReference>
<dbReference type="PROSITE" id="PS50293">
    <property type="entry name" value="TPR_REGION"/>
    <property type="match status" value="3"/>
</dbReference>
<evidence type="ECO:0000256" key="2">
    <source>
        <dbReference type="ARBA" id="ARBA00022803"/>
    </source>
</evidence>
<dbReference type="Gene3D" id="3.40.50.150">
    <property type="entry name" value="Vaccinia Virus protein VP39"/>
    <property type="match status" value="1"/>
</dbReference>
<evidence type="ECO:0000313" key="4">
    <source>
        <dbReference type="EMBL" id="WAW09545.1"/>
    </source>
</evidence>
<gene>
    <name evidence="4" type="ORF">NB640_09915</name>
</gene>
<name>A0A9E9LTV8_9BURK</name>
<keyword evidence="2 3" id="KW-0802">TPR repeat</keyword>
<dbReference type="Gene3D" id="3.40.50.2000">
    <property type="entry name" value="Glycogen Phosphorylase B"/>
    <property type="match status" value="1"/>
</dbReference>
<feature type="repeat" description="TPR" evidence="3">
    <location>
        <begin position="255"/>
        <end position="288"/>
    </location>
</feature>
<evidence type="ECO:0000256" key="3">
    <source>
        <dbReference type="PROSITE-ProRule" id="PRU00339"/>
    </source>
</evidence>